<organism evidence="1 2">
    <name type="scientific">Trypanosoma vivax (strain Y486)</name>
    <dbReference type="NCBI Taxonomy" id="1055687"/>
    <lineage>
        <taxon>Eukaryota</taxon>
        <taxon>Discoba</taxon>
        <taxon>Euglenozoa</taxon>
        <taxon>Kinetoplastea</taxon>
        <taxon>Metakinetoplastina</taxon>
        <taxon>Trypanosomatida</taxon>
        <taxon>Trypanosomatidae</taxon>
        <taxon>Trypanosoma</taxon>
        <taxon>Duttonella</taxon>
    </lineage>
</organism>
<accession>F9WNW2</accession>
<reference evidence="1 2" key="1">
    <citation type="journal article" date="2012" name="Proc. Natl. Acad. Sci. U.S.A.">
        <title>Antigenic diversity is generated by distinct evolutionary mechanisms in African trypanosome species.</title>
        <authorList>
            <person name="Jackson A.P."/>
            <person name="Berry A."/>
            <person name="Aslett M."/>
            <person name="Allison H.C."/>
            <person name="Burton P."/>
            <person name="Vavrova-Anderson J."/>
            <person name="Brown R."/>
            <person name="Browne H."/>
            <person name="Corton N."/>
            <person name="Hauser H."/>
            <person name="Gamble J."/>
            <person name="Gilderthorp R."/>
            <person name="Marcello L."/>
            <person name="McQuillan J."/>
            <person name="Otto T.D."/>
            <person name="Quail M.A."/>
            <person name="Sanders M.J."/>
            <person name="van Tonder A."/>
            <person name="Ginger M.L."/>
            <person name="Field M.C."/>
            <person name="Barry J.D."/>
            <person name="Hertz-Fowler C."/>
            <person name="Berriman M."/>
        </authorList>
    </citation>
    <scope>NUCLEOTIDE SEQUENCE</scope>
    <source>
        <strain evidence="1 2">Y486</strain>
    </source>
</reference>
<proteinExistence type="predicted"/>
<sequence length="346" mass="38773">MSFTTLCMAVTSTFTRSPLATPITASCFAPVTFSSTALSLSLLPEKLANNITTHFSIDRSQQGVIYCLHQVRCALNLLCCFAHSDVIRLEIMYSNFKMTDRLIYCALDVHNLLSSSRALQWCLLVSDLITLYVSSSTFNVLFFHLVRSMVPTFSALLFNIIEILCASVQFFPCSSNLAFTLLWFHSPPESTFHRQHATRIMALKHELAPCNDSFARAMIPLTSAIALSTFSTSFLLLPVDFSDARNFLYSSIVAFAFTRKSCTCCLIFDTFRITASALTRAYLPLVANPRAHLLWHTPVVRSEDLYVYACKMCSLPRHSAELKKATKNKKHIKGIDPLPSDSTLQE</sequence>
<gene>
    <name evidence="1" type="ORF">TvY486_0019250</name>
</gene>
<dbReference type="AlphaFoldDB" id="F9WNW2"/>
<keyword evidence="2" id="KW-1185">Reference proteome</keyword>
<name>F9WNW2_TRYVY</name>
<protein>
    <submittedName>
        <fullName evidence="1">Uncharacterized protein</fullName>
    </submittedName>
</protein>
<dbReference type="EMBL" id="CAEX01002955">
    <property type="protein sequence ID" value="CCD19233.1"/>
    <property type="molecule type" value="Genomic_DNA"/>
</dbReference>
<evidence type="ECO:0000313" key="1">
    <source>
        <dbReference type="EMBL" id="CCD19233.1"/>
    </source>
</evidence>
<dbReference type="VEuPathDB" id="TriTrypDB:TvY486_0019250"/>
<dbReference type="Proteomes" id="UP000009027">
    <property type="component" value="Unassembled WGS sequence"/>
</dbReference>
<evidence type="ECO:0000313" key="2">
    <source>
        <dbReference type="Proteomes" id="UP000009027"/>
    </source>
</evidence>